<dbReference type="Gene3D" id="3.90.470.20">
    <property type="entry name" value="4'-phosphopantetheinyl transferase domain"/>
    <property type="match status" value="1"/>
</dbReference>
<sequence>MHTLATLPRTLSPGHAHLYIVVIADWLPVALDVLQATISAEEQTRMRRFRQHADQERFLVAHGTLRLLLGRHLDREPVRLAFRTGARGKPWIATDTIGDAITEPPLHFNLAHAGGVVVIGIAERPLGVDVEMVPATTTAPDPGPAFDLTQQWVRHEALQKATGLGLGAEILEPQTLDATEASPPLRVVDISLASNLDPARPEQTYAASVAMDASLTTVCTFRLVALSHHP</sequence>
<comment type="caution">
    <text evidence="3">The sequence shown here is derived from an EMBL/GenBank/DDBJ whole genome shotgun (WGS) entry which is preliminary data.</text>
</comment>
<dbReference type="Proteomes" id="UP000264071">
    <property type="component" value="Unassembled WGS sequence"/>
</dbReference>
<dbReference type="GO" id="GO:0000287">
    <property type="term" value="F:magnesium ion binding"/>
    <property type="evidence" value="ECO:0007669"/>
    <property type="project" value="InterPro"/>
</dbReference>
<name>A0A3D4V9B3_9BACT</name>
<gene>
    <name evidence="3" type="ORF">DGD08_11020</name>
</gene>
<protein>
    <recommendedName>
        <fullName evidence="2">4'-phosphopantetheinyl transferase N-terminal domain-containing protein</fullName>
    </recommendedName>
</protein>
<dbReference type="PANTHER" id="PTHR12215:SF10">
    <property type="entry name" value="L-AMINOADIPATE-SEMIALDEHYDE DEHYDROGENASE-PHOSPHOPANTETHEINYL TRANSFERASE"/>
    <property type="match status" value="1"/>
</dbReference>
<evidence type="ECO:0000256" key="1">
    <source>
        <dbReference type="ARBA" id="ARBA00022679"/>
    </source>
</evidence>
<dbReference type="InterPro" id="IPR037143">
    <property type="entry name" value="4-PPantetheinyl_Trfase_dom_sf"/>
</dbReference>
<keyword evidence="1" id="KW-0808">Transferase</keyword>
<dbReference type="AlphaFoldDB" id="A0A3D4V9B3"/>
<dbReference type="EMBL" id="DPIY01000010">
    <property type="protein sequence ID" value="HCT57720.1"/>
    <property type="molecule type" value="Genomic_DNA"/>
</dbReference>
<reference evidence="3 4" key="1">
    <citation type="journal article" date="2018" name="Nat. Biotechnol.">
        <title>A standardized bacterial taxonomy based on genome phylogeny substantially revises the tree of life.</title>
        <authorList>
            <person name="Parks D.H."/>
            <person name="Chuvochina M."/>
            <person name="Waite D.W."/>
            <person name="Rinke C."/>
            <person name="Skarshewski A."/>
            <person name="Chaumeil P.A."/>
            <person name="Hugenholtz P."/>
        </authorList>
    </citation>
    <scope>NUCLEOTIDE SEQUENCE [LARGE SCALE GENOMIC DNA]</scope>
    <source>
        <strain evidence="3">UBA8844</strain>
    </source>
</reference>
<dbReference type="GO" id="GO:0008897">
    <property type="term" value="F:holo-[acyl-carrier-protein] synthase activity"/>
    <property type="evidence" value="ECO:0007669"/>
    <property type="project" value="InterPro"/>
</dbReference>
<proteinExistence type="predicted"/>
<accession>A0A3D4V9B3</accession>
<dbReference type="PANTHER" id="PTHR12215">
    <property type="entry name" value="PHOSPHOPANTETHEINE TRANSFERASE"/>
    <property type="match status" value="1"/>
</dbReference>
<dbReference type="OMA" id="YLCHAPE"/>
<feature type="domain" description="4'-phosphopantetheinyl transferase N-terminal" evidence="2">
    <location>
        <begin position="26"/>
        <end position="119"/>
    </location>
</feature>
<organism evidence="3 4">
    <name type="scientific">Gemmatimonas aurantiaca</name>
    <dbReference type="NCBI Taxonomy" id="173480"/>
    <lineage>
        <taxon>Bacteria</taxon>
        <taxon>Pseudomonadati</taxon>
        <taxon>Gemmatimonadota</taxon>
        <taxon>Gemmatimonadia</taxon>
        <taxon>Gemmatimonadales</taxon>
        <taxon>Gemmatimonadaceae</taxon>
        <taxon>Gemmatimonas</taxon>
    </lineage>
</organism>
<dbReference type="GO" id="GO:0005829">
    <property type="term" value="C:cytosol"/>
    <property type="evidence" value="ECO:0007669"/>
    <property type="project" value="TreeGrafter"/>
</dbReference>
<dbReference type="Pfam" id="PF22624">
    <property type="entry name" value="AASDHPPT_N"/>
    <property type="match status" value="1"/>
</dbReference>
<dbReference type="InterPro" id="IPR055066">
    <property type="entry name" value="AASDHPPT_N"/>
</dbReference>
<dbReference type="SUPFAM" id="SSF56214">
    <property type="entry name" value="4'-phosphopantetheinyl transferase"/>
    <property type="match status" value="2"/>
</dbReference>
<dbReference type="GO" id="GO:0019878">
    <property type="term" value="P:lysine biosynthetic process via aminoadipic acid"/>
    <property type="evidence" value="ECO:0007669"/>
    <property type="project" value="TreeGrafter"/>
</dbReference>
<evidence type="ECO:0000313" key="4">
    <source>
        <dbReference type="Proteomes" id="UP000264071"/>
    </source>
</evidence>
<dbReference type="InterPro" id="IPR050559">
    <property type="entry name" value="P-Pant_transferase_sf"/>
</dbReference>
<evidence type="ECO:0000313" key="3">
    <source>
        <dbReference type="EMBL" id="HCT57720.1"/>
    </source>
</evidence>
<evidence type="ECO:0000259" key="2">
    <source>
        <dbReference type="Pfam" id="PF22624"/>
    </source>
</evidence>